<evidence type="ECO:0000259" key="2">
    <source>
        <dbReference type="Pfam" id="PF13400"/>
    </source>
</evidence>
<keyword evidence="4" id="KW-1185">Reference proteome</keyword>
<dbReference type="EMBL" id="CM001466">
    <property type="protein sequence ID" value="EHY89256.1"/>
    <property type="molecule type" value="Genomic_DNA"/>
</dbReference>
<organism evidence="3 4">
    <name type="scientific">Saccharomonospora azurea NA-128</name>
    <dbReference type="NCBI Taxonomy" id="882081"/>
    <lineage>
        <taxon>Bacteria</taxon>
        <taxon>Bacillati</taxon>
        <taxon>Actinomycetota</taxon>
        <taxon>Actinomycetes</taxon>
        <taxon>Pseudonocardiales</taxon>
        <taxon>Pseudonocardiaceae</taxon>
        <taxon>Saccharomonospora</taxon>
    </lineage>
</organism>
<feature type="domain" description="Putative Flp pilus-assembly TadG-like N-terminal" evidence="2">
    <location>
        <begin position="24"/>
        <end position="70"/>
    </location>
</feature>
<dbReference type="OrthoDB" id="3638756at2"/>
<evidence type="ECO:0000313" key="3">
    <source>
        <dbReference type="EMBL" id="EHY89256.1"/>
    </source>
</evidence>
<dbReference type="HOGENOM" id="CLU_104210_1_0_11"/>
<dbReference type="InterPro" id="IPR028087">
    <property type="entry name" value="Tad_N"/>
</dbReference>
<proteinExistence type="predicted"/>
<dbReference type="GO" id="GO:0004386">
    <property type="term" value="F:helicase activity"/>
    <property type="evidence" value="ECO:0007669"/>
    <property type="project" value="UniProtKB-KW"/>
</dbReference>
<keyword evidence="1" id="KW-0472">Membrane</keyword>
<keyword evidence="1" id="KW-1133">Transmembrane helix</keyword>
<dbReference type="NCBIfam" id="TIGR03816">
    <property type="entry name" value="tadE_like_DECH"/>
    <property type="match status" value="1"/>
</dbReference>
<evidence type="ECO:0000256" key="1">
    <source>
        <dbReference type="SAM" id="Phobius"/>
    </source>
</evidence>
<gene>
    <name evidence="3" type="ORF">SacazDRAFT_02349</name>
</gene>
<dbReference type="AlphaFoldDB" id="H8G6F4"/>
<protein>
    <submittedName>
        <fullName evidence="3">Helicase/secretion neighborhood TadE-like protein</fullName>
    </submittedName>
</protein>
<keyword evidence="1" id="KW-0812">Transmembrane</keyword>
<name>H8G6F4_9PSEU</name>
<evidence type="ECO:0000313" key="4">
    <source>
        <dbReference type="Proteomes" id="UP000004705"/>
    </source>
</evidence>
<reference evidence="3 4" key="1">
    <citation type="journal article" date="2012" name="Stand. Genomic Sci.">
        <title>Genome sequence of the soil bacterium Saccharomonospora azurea type strain (NA-128(T)).</title>
        <authorList>
            <person name="Klenk H.P."/>
            <person name="Held B."/>
            <person name="Lucas S."/>
            <person name="Lapidus A."/>
            <person name="Copeland A."/>
            <person name="Hammon N."/>
            <person name="Pitluck S."/>
            <person name="Goodwin L.A."/>
            <person name="Han C."/>
            <person name="Tapia R."/>
            <person name="Brambilla E.M."/>
            <person name="Potter G."/>
            <person name="Land M."/>
            <person name="Ivanova N."/>
            <person name="Rohde M."/>
            <person name="Goker M."/>
            <person name="Detter J.C."/>
            <person name="Kyrpides N.C."/>
            <person name="Woyke T."/>
        </authorList>
    </citation>
    <scope>NUCLEOTIDE SEQUENCE [LARGE SCALE GENOMIC DNA]</scope>
    <source>
        <strain evidence="3 4">NA-128</strain>
    </source>
</reference>
<accession>H8G6F4</accession>
<dbReference type="Proteomes" id="UP000004705">
    <property type="component" value="Chromosome"/>
</dbReference>
<dbReference type="Pfam" id="PF13400">
    <property type="entry name" value="Tad"/>
    <property type="match status" value="1"/>
</dbReference>
<feature type="transmembrane region" description="Helical" evidence="1">
    <location>
        <begin position="28"/>
        <end position="52"/>
    </location>
</feature>
<dbReference type="InterPro" id="IPR021202">
    <property type="entry name" value="Rv3654c-like"/>
</dbReference>
<sequence length="152" mass="14727">MLRGDSAGGTGETGGAEGNDADAGMATVWAACAIAALLALAGLVWTLAGVLVTRQHAAGVADLAALAAAGRSVDGETVACAHARDLARAMASRVADCRLRGWDAEVIVHVDVGASLGLGGTVSARARAGPVEQWAGDVGGGIAGIAAADAGR</sequence>